<dbReference type="AlphaFoldDB" id="A0A1G8XTE7"/>
<sequence>MAVCEVCGNDYELAFEVRAAGAVHVFDSIECAAQRIAPICDHCQCRILGHGLQAGGGFFCCAHCARQKGHAELVDSA</sequence>
<proteinExistence type="predicted"/>
<name>A0A1G8XTE7_9ACTN</name>
<dbReference type="EMBL" id="FNFF01000003">
    <property type="protein sequence ID" value="SDJ93060.1"/>
    <property type="molecule type" value="Genomic_DNA"/>
</dbReference>
<reference evidence="1 2" key="1">
    <citation type="submission" date="2016-10" db="EMBL/GenBank/DDBJ databases">
        <authorList>
            <person name="de Groot N.N."/>
        </authorList>
    </citation>
    <scope>NUCLEOTIDE SEQUENCE [LARGE SCALE GENOMIC DNA]</scope>
    <source>
        <strain evidence="1 2">CGMCC 4.5727</strain>
    </source>
</reference>
<protein>
    <recommendedName>
        <fullName evidence="3">Metallothionein</fullName>
    </recommendedName>
</protein>
<gene>
    <name evidence="1" type="ORF">SAMN05421806_103359</name>
</gene>
<evidence type="ECO:0008006" key="3">
    <source>
        <dbReference type="Google" id="ProtNLM"/>
    </source>
</evidence>
<dbReference type="OrthoDB" id="163862at2"/>
<dbReference type="STRING" id="417292.SAMN05421806_103359"/>
<evidence type="ECO:0000313" key="2">
    <source>
        <dbReference type="Proteomes" id="UP000199155"/>
    </source>
</evidence>
<evidence type="ECO:0000313" key="1">
    <source>
        <dbReference type="EMBL" id="SDJ93060.1"/>
    </source>
</evidence>
<organism evidence="1 2">
    <name type="scientific">Streptomyces indicus</name>
    <dbReference type="NCBI Taxonomy" id="417292"/>
    <lineage>
        <taxon>Bacteria</taxon>
        <taxon>Bacillati</taxon>
        <taxon>Actinomycetota</taxon>
        <taxon>Actinomycetes</taxon>
        <taxon>Kitasatosporales</taxon>
        <taxon>Streptomycetaceae</taxon>
        <taxon>Streptomyces</taxon>
    </lineage>
</organism>
<keyword evidence="2" id="KW-1185">Reference proteome</keyword>
<accession>A0A1G8XTE7</accession>
<dbReference type="Proteomes" id="UP000199155">
    <property type="component" value="Unassembled WGS sequence"/>
</dbReference>
<dbReference type="RefSeq" id="WP_093608758.1">
    <property type="nucleotide sequence ID" value="NZ_FNFF01000003.1"/>
</dbReference>